<dbReference type="PROSITE" id="PS50822">
    <property type="entry name" value="PIWI"/>
    <property type="match status" value="1"/>
</dbReference>
<gene>
    <name evidence="3" type="primary">LOC115750883</name>
</gene>
<dbReference type="GeneID" id="115750883"/>
<dbReference type="Proteomes" id="UP000827889">
    <property type="component" value="Chromosome 7"/>
</dbReference>
<dbReference type="SUPFAM" id="SSF53098">
    <property type="entry name" value="Ribonuclease H-like"/>
    <property type="match status" value="1"/>
</dbReference>
<dbReference type="InterPro" id="IPR003165">
    <property type="entry name" value="Piwi"/>
</dbReference>
<protein>
    <submittedName>
        <fullName evidence="3">Protein argonaute 16-like</fullName>
    </submittedName>
</protein>
<sequence>MIDALFKPLADGVDDGIMRELLLDFYQSSSGRKPTQIIVFRDGVSESQFNQVLNIKLEQIVKAYRNLGRPIFQNSLLSWRRRITTQLFQT</sequence>
<evidence type="ECO:0000259" key="1">
    <source>
        <dbReference type="PROSITE" id="PS50822"/>
    </source>
</evidence>
<evidence type="ECO:0000313" key="3">
    <source>
        <dbReference type="RefSeq" id="XP_030544360.1"/>
    </source>
</evidence>
<dbReference type="Pfam" id="PF02171">
    <property type="entry name" value="Piwi"/>
    <property type="match status" value="1"/>
</dbReference>
<dbReference type="KEGG" id="rarg:115750883"/>
<dbReference type="InterPro" id="IPR012337">
    <property type="entry name" value="RNaseH-like_sf"/>
</dbReference>
<name>A0A8B8QB77_9MYRT</name>
<dbReference type="OrthoDB" id="1654885at2759"/>
<proteinExistence type="predicted"/>
<feature type="domain" description="Piwi" evidence="1">
    <location>
        <begin position="1"/>
        <end position="90"/>
    </location>
</feature>
<organism evidence="2 3">
    <name type="scientific">Rhodamnia argentea</name>
    <dbReference type="NCBI Taxonomy" id="178133"/>
    <lineage>
        <taxon>Eukaryota</taxon>
        <taxon>Viridiplantae</taxon>
        <taxon>Streptophyta</taxon>
        <taxon>Embryophyta</taxon>
        <taxon>Tracheophyta</taxon>
        <taxon>Spermatophyta</taxon>
        <taxon>Magnoliopsida</taxon>
        <taxon>eudicotyledons</taxon>
        <taxon>Gunneridae</taxon>
        <taxon>Pentapetalae</taxon>
        <taxon>rosids</taxon>
        <taxon>malvids</taxon>
        <taxon>Myrtales</taxon>
        <taxon>Myrtaceae</taxon>
        <taxon>Myrtoideae</taxon>
        <taxon>Myrteae</taxon>
        <taxon>Australasian group</taxon>
        <taxon>Rhodamnia</taxon>
    </lineage>
</organism>
<dbReference type="GO" id="GO:0003676">
    <property type="term" value="F:nucleic acid binding"/>
    <property type="evidence" value="ECO:0007669"/>
    <property type="project" value="InterPro"/>
</dbReference>
<dbReference type="AlphaFoldDB" id="A0A8B8QB77"/>
<evidence type="ECO:0000313" key="2">
    <source>
        <dbReference type="Proteomes" id="UP000827889"/>
    </source>
</evidence>
<dbReference type="Gene3D" id="3.30.420.10">
    <property type="entry name" value="Ribonuclease H-like superfamily/Ribonuclease H"/>
    <property type="match status" value="1"/>
</dbReference>
<dbReference type="RefSeq" id="XP_030544360.1">
    <property type="nucleotide sequence ID" value="XM_030688500.2"/>
</dbReference>
<reference evidence="3" key="1">
    <citation type="submission" date="2025-08" db="UniProtKB">
        <authorList>
            <consortium name="RefSeq"/>
        </authorList>
    </citation>
    <scope>IDENTIFICATION</scope>
    <source>
        <tissue evidence="3">Leaf</tissue>
    </source>
</reference>
<keyword evidence="2" id="KW-1185">Reference proteome</keyword>
<accession>A0A8B8QB77</accession>
<dbReference type="InterPro" id="IPR036397">
    <property type="entry name" value="RNaseH_sf"/>
</dbReference>
<dbReference type="PANTHER" id="PTHR22891">
    <property type="entry name" value="EUKARYOTIC TRANSLATION INITIATION FACTOR 2C"/>
    <property type="match status" value="1"/>
</dbReference>